<evidence type="ECO:0000313" key="2">
    <source>
        <dbReference type="EMBL" id="XCI28989.1"/>
    </source>
</evidence>
<gene>
    <name evidence="2" type="ORF">PRVXH_000285</name>
</gene>
<evidence type="ECO:0000256" key="1">
    <source>
        <dbReference type="SAM" id="Phobius"/>
    </source>
</evidence>
<dbReference type="EMBL" id="CP159485">
    <property type="protein sequence ID" value="XCI28989.1"/>
    <property type="molecule type" value="Genomic_DNA"/>
</dbReference>
<keyword evidence="1" id="KW-0812">Transmembrane</keyword>
<feature type="transmembrane region" description="Helical" evidence="1">
    <location>
        <begin position="109"/>
        <end position="137"/>
    </location>
</feature>
<proteinExistence type="predicted"/>
<protein>
    <submittedName>
        <fullName evidence="2">DUF2812 domain-containing protein</fullName>
    </submittedName>
</protein>
<feature type="transmembrane region" description="Helical" evidence="1">
    <location>
        <begin position="347"/>
        <end position="371"/>
    </location>
</feature>
<dbReference type="AlphaFoldDB" id="A0AAU8HUB9"/>
<organism evidence="2">
    <name type="scientific">Proteinivorax hydrogeniformans</name>
    <dbReference type="NCBI Taxonomy" id="1826727"/>
    <lineage>
        <taxon>Bacteria</taxon>
        <taxon>Bacillati</taxon>
        <taxon>Bacillota</taxon>
        <taxon>Clostridia</taxon>
        <taxon>Eubacteriales</taxon>
        <taxon>Proteinivoracaceae</taxon>
        <taxon>Proteinivorax</taxon>
    </lineage>
</organism>
<reference evidence="2" key="1">
    <citation type="journal article" date="2018" name="Antonie Van Leeuwenhoek">
        <title>Proteinivorax hydrogeniformans sp. nov., an anaerobic, haloalkaliphilic bacterium fermenting proteinaceous compounds with high hydrogen production.</title>
        <authorList>
            <person name="Boltyanskaya Y."/>
            <person name="Detkova E."/>
            <person name="Pimenov N."/>
            <person name="Kevbrin V."/>
        </authorList>
    </citation>
    <scope>NUCLEOTIDE SEQUENCE</scope>
    <source>
        <strain evidence="2">Z-710</strain>
    </source>
</reference>
<dbReference type="Pfam" id="PF11193">
    <property type="entry name" value="DUF2812"/>
    <property type="match status" value="2"/>
</dbReference>
<dbReference type="InterPro" id="IPR021359">
    <property type="entry name" value="DUF2812"/>
</dbReference>
<name>A0AAU8HUB9_9FIRM</name>
<keyword evidence="1" id="KW-0472">Membrane</keyword>
<feature type="transmembrane region" description="Helical" evidence="1">
    <location>
        <begin position="149"/>
        <end position="175"/>
    </location>
</feature>
<keyword evidence="1" id="KW-1133">Transmembrane helix</keyword>
<dbReference type="RefSeq" id="WP_353893539.1">
    <property type="nucleotide sequence ID" value="NZ_CP159485.1"/>
</dbReference>
<feature type="transmembrane region" description="Helical" evidence="1">
    <location>
        <begin position="317"/>
        <end position="335"/>
    </location>
</feature>
<reference evidence="2" key="2">
    <citation type="submission" date="2024-06" db="EMBL/GenBank/DDBJ databases">
        <authorList>
            <person name="Petrova K.O."/>
            <person name="Toshchakov S.V."/>
            <person name="Boltjanskaja Y.V."/>
            <person name="Kevbrin V.V."/>
        </authorList>
    </citation>
    <scope>NUCLEOTIDE SEQUENCE</scope>
    <source>
        <strain evidence="2">Z-710</strain>
    </source>
</reference>
<sequence length="380" mass="44763">MIKKVFKPLWSVNVQKTEKWLSNMSAKGYHLEEINLLTRKFTFKSGAPKKLTYRIGYQRGGHIMPTALKQDGWVEVISQKSWYIIANEKEDSKIKRSPVRFGLYKRNSLMLTICAAFLIYGTLNLVFQLSLFGLVYFAEVPVTIVKSPLWILTFIFWSAAIVFWCSIIYSTFALIKSNKNLQLNNVEQTYFEEPKDSKNPVIKKRFILWWIYPDKLEKWLENMERQGYNLHRIGKKGITYWFEKGSPRKIKYCIDFQRRLDLGYYDIHKENGWNLVFTRKNYPGTWSLWAQQYKETLPQFYSEKSDAIKHAKNVLKVNFQWPLLLPLAVLIPSTFNQIQQGITTIDIISTIIIAIIIIQLTLLTTLSLCYYRRVKKSISQ</sequence>
<accession>A0AAU8HUB9</accession>